<evidence type="ECO:0000259" key="8">
    <source>
        <dbReference type="Pfam" id="PF12704"/>
    </source>
</evidence>
<dbReference type="EMBL" id="QQSY01000001">
    <property type="protein sequence ID" value="RDJ00686.1"/>
    <property type="molecule type" value="Genomic_DNA"/>
</dbReference>
<dbReference type="AlphaFoldDB" id="A0A370KDG2"/>
<reference evidence="9 10" key="1">
    <citation type="submission" date="2018-07" db="EMBL/GenBank/DDBJ databases">
        <title>Dyella solisilvae sp. nov., isolated from the pine and broad-leaved mixed forest soil.</title>
        <authorList>
            <person name="Gao Z."/>
            <person name="Qiu L."/>
        </authorList>
    </citation>
    <scope>NUCLEOTIDE SEQUENCE [LARGE SCALE GENOMIC DNA]</scope>
    <source>
        <strain evidence="9 10">DHG54</strain>
    </source>
</reference>
<evidence type="ECO:0000259" key="7">
    <source>
        <dbReference type="Pfam" id="PF02687"/>
    </source>
</evidence>
<evidence type="ECO:0000256" key="5">
    <source>
        <dbReference type="ARBA" id="ARBA00023136"/>
    </source>
</evidence>
<keyword evidence="5 6" id="KW-0472">Membrane</keyword>
<evidence type="ECO:0000256" key="2">
    <source>
        <dbReference type="ARBA" id="ARBA00022475"/>
    </source>
</evidence>
<dbReference type="InterPro" id="IPR025857">
    <property type="entry name" value="MacB_PCD"/>
</dbReference>
<feature type="transmembrane region" description="Helical" evidence="6">
    <location>
        <begin position="312"/>
        <end position="334"/>
    </location>
</feature>
<dbReference type="GO" id="GO:0005886">
    <property type="term" value="C:plasma membrane"/>
    <property type="evidence" value="ECO:0007669"/>
    <property type="project" value="UniProtKB-SubCell"/>
</dbReference>
<keyword evidence="4 6" id="KW-1133">Transmembrane helix</keyword>
<dbReference type="Proteomes" id="UP000254711">
    <property type="component" value="Unassembled WGS sequence"/>
</dbReference>
<sequence>MFAYYLQLGLRSLRKNPLLTALMVMAIGCGVAASMTTYSVFRATSNNPIPHKSSQLFVPQIDNWGPEDAAQNKGEPPSAMSYTDAINLMRDHRGKRQTVLYPVDLSVVPQDPGMLPFRQNSYAWYADTFAMFDIPFLYGGGWTAGDDEAHAAVAVIGRELNEKMFHGANSVGREINLNGRSYRITGVIDTWKPEPTFFDPVNTNGFDDASEVFIPFTRAVELKIGSNGNNNCNKDPGPGWDSWIHSECVWLQYWTELPSTADAEAYRQYLNGYSAEQQRAGRFHWAPNVRLRNVTEWLDYQKVVPQEAKVSLLVSVGFLLICLVNTVGLLLAKFMKRAPEIGVRRALGASRKEIYMQFLIEAGAIGLAGGVLGLLLTGLGMLGVTLVFEPDIAKLATLDTSLVLLTLLVSVLSTVVAAFYPTWRAAQVQPAWQLKSN</sequence>
<dbReference type="Pfam" id="PF12704">
    <property type="entry name" value="MacB_PCD"/>
    <property type="match status" value="1"/>
</dbReference>
<keyword evidence="10" id="KW-1185">Reference proteome</keyword>
<feature type="transmembrane region" description="Helical" evidence="6">
    <location>
        <begin position="355"/>
        <end position="388"/>
    </location>
</feature>
<comment type="caution">
    <text evidence="9">The sequence shown here is derived from an EMBL/GenBank/DDBJ whole genome shotgun (WGS) entry which is preliminary data.</text>
</comment>
<gene>
    <name evidence="9" type="ORF">DVT68_05500</name>
</gene>
<evidence type="ECO:0000256" key="3">
    <source>
        <dbReference type="ARBA" id="ARBA00022692"/>
    </source>
</evidence>
<accession>A0A370KDG2</accession>
<keyword evidence="2" id="KW-1003">Cell membrane</keyword>
<dbReference type="InterPro" id="IPR003838">
    <property type="entry name" value="ABC3_permease_C"/>
</dbReference>
<name>A0A370KDG2_9GAMM</name>
<comment type="subcellular location">
    <subcellularLocation>
        <location evidence="1">Cell membrane</location>
        <topology evidence="1">Multi-pass membrane protein</topology>
    </subcellularLocation>
</comment>
<organism evidence="9 10">
    <name type="scientific">Dyella solisilvae</name>
    <dbReference type="NCBI Taxonomy" id="1920168"/>
    <lineage>
        <taxon>Bacteria</taxon>
        <taxon>Pseudomonadati</taxon>
        <taxon>Pseudomonadota</taxon>
        <taxon>Gammaproteobacteria</taxon>
        <taxon>Lysobacterales</taxon>
        <taxon>Rhodanobacteraceae</taxon>
        <taxon>Dyella</taxon>
    </lineage>
</organism>
<dbReference type="PANTHER" id="PTHR30572:SF18">
    <property type="entry name" value="ABC-TYPE MACROLIDE FAMILY EXPORT SYSTEM PERMEASE COMPONENT 2"/>
    <property type="match status" value="1"/>
</dbReference>
<dbReference type="PANTHER" id="PTHR30572">
    <property type="entry name" value="MEMBRANE COMPONENT OF TRANSPORTER-RELATED"/>
    <property type="match status" value="1"/>
</dbReference>
<proteinExistence type="predicted"/>
<evidence type="ECO:0000256" key="1">
    <source>
        <dbReference type="ARBA" id="ARBA00004651"/>
    </source>
</evidence>
<dbReference type="RefSeq" id="WP_114824408.1">
    <property type="nucleotide sequence ID" value="NZ_QQSY01000001.1"/>
</dbReference>
<keyword evidence="3 6" id="KW-0812">Transmembrane</keyword>
<evidence type="ECO:0000313" key="9">
    <source>
        <dbReference type="EMBL" id="RDJ00686.1"/>
    </source>
</evidence>
<evidence type="ECO:0000313" key="10">
    <source>
        <dbReference type="Proteomes" id="UP000254711"/>
    </source>
</evidence>
<evidence type="ECO:0000256" key="6">
    <source>
        <dbReference type="SAM" id="Phobius"/>
    </source>
</evidence>
<feature type="transmembrane region" description="Helical" evidence="6">
    <location>
        <begin position="21"/>
        <end position="41"/>
    </location>
</feature>
<dbReference type="Pfam" id="PF02687">
    <property type="entry name" value="FtsX"/>
    <property type="match status" value="1"/>
</dbReference>
<feature type="domain" description="ABC3 transporter permease C-terminal" evidence="7">
    <location>
        <begin position="313"/>
        <end position="430"/>
    </location>
</feature>
<dbReference type="OrthoDB" id="8735006at2"/>
<dbReference type="InterPro" id="IPR050250">
    <property type="entry name" value="Macrolide_Exporter_MacB"/>
</dbReference>
<protein>
    <submittedName>
        <fullName evidence="9">ABC transporter permease</fullName>
    </submittedName>
</protein>
<feature type="transmembrane region" description="Helical" evidence="6">
    <location>
        <begin position="400"/>
        <end position="420"/>
    </location>
</feature>
<dbReference type="GO" id="GO:0022857">
    <property type="term" value="F:transmembrane transporter activity"/>
    <property type="evidence" value="ECO:0007669"/>
    <property type="project" value="TreeGrafter"/>
</dbReference>
<evidence type="ECO:0000256" key="4">
    <source>
        <dbReference type="ARBA" id="ARBA00022989"/>
    </source>
</evidence>
<feature type="domain" description="MacB-like periplasmic core" evidence="8">
    <location>
        <begin position="20"/>
        <end position="269"/>
    </location>
</feature>